<keyword evidence="4" id="KW-1185">Reference proteome</keyword>
<feature type="region of interest" description="Disordered" evidence="1">
    <location>
        <begin position="178"/>
        <end position="212"/>
    </location>
</feature>
<evidence type="ECO:0000256" key="1">
    <source>
        <dbReference type="SAM" id="MobiDB-lite"/>
    </source>
</evidence>
<feature type="domain" description="C-type lectin" evidence="2">
    <location>
        <begin position="39"/>
        <end position="160"/>
    </location>
</feature>
<evidence type="ECO:0000259" key="2">
    <source>
        <dbReference type="PROSITE" id="PS50041"/>
    </source>
</evidence>
<name>A0AAD9ITZ8_9ANNE</name>
<dbReference type="AlphaFoldDB" id="A0AAD9ITZ8"/>
<dbReference type="PROSITE" id="PS50041">
    <property type="entry name" value="C_TYPE_LECTIN_2"/>
    <property type="match status" value="1"/>
</dbReference>
<dbReference type="InterPro" id="IPR001304">
    <property type="entry name" value="C-type_lectin-like"/>
</dbReference>
<dbReference type="InterPro" id="IPR016186">
    <property type="entry name" value="C-type_lectin-like/link_sf"/>
</dbReference>
<dbReference type="SMART" id="SM00034">
    <property type="entry name" value="CLECT"/>
    <property type="match status" value="1"/>
</dbReference>
<dbReference type="CDD" id="cd00037">
    <property type="entry name" value="CLECT"/>
    <property type="match status" value="1"/>
</dbReference>
<comment type="caution">
    <text evidence="3">The sequence shown here is derived from an EMBL/GenBank/DDBJ whole genome shotgun (WGS) entry which is preliminary data.</text>
</comment>
<gene>
    <name evidence="3" type="ORF">LSH36_1313g00008</name>
</gene>
<feature type="region of interest" description="Disordered" evidence="1">
    <location>
        <begin position="357"/>
        <end position="384"/>
    </location>
</feature>
<protein>
    <recommendedName>
        <fullName evidence="2">C-type lectin domain-containing protein</fullName>
    </recommendedName>
</protein>
<dbReference type="Gene3D" id="3.10.100.10">
    <property type="entry name" value="Mannose-Binding Protein A, subunit A"/>
    <property type="match status" value="1"/>
</dbReference>
<dbReference type="SUPFAM" id="SSF56436">
    <property type="entry name" value="C-type lectin-like"/>
    <property type="match status" value="1"/>
</dbReference>
<evidence type="ECO:0000313" key="4">
    <source>
        <dbReference type="Proteomes" id="UP001208570"/>
    </source>
</evidence>
<evidence type="ECO:0000313" key="3">
    <source>
        <dbReference type="EMBL" id="KAK2140556.1"/>
    </source>
</evidence>
<accession>A0AAD9ITZ8</accession>
<feature type="compositionally biased region" description="Polar residues" evidence="1">
    <location>
        <begin position="187"/>
        <end position="208"/>
    </location>
</feature>
<dbReference type="EMBL" id="JAODUP010001314">
    <property type="protein sequence ID" value="KAK2140556.1"/>
    <property type="molecule type" value="Genomic_DNA"/>
</dbReference>
<feature type="region of interest" description="Disordered" evidence="1">
    <location>
        <begin position="257"/>
        <end position="311"/>
    </location>
</feature>
<reference evidence="3" key="1">
    <citation type="journal article" date="2023" name="Mol. Biol. Evol.">
        <title>Third-Generation Sequencing Reveals the Adaptive Role of the Epigenome in Three Deep-Sea Polychaetes.</title>
        <authorList>
            <person name="Perez M."/>
            <person name="Aroh O."/>
            <person name="Sun Y."/>
            <person name="Lan Y."/>
            <person name="Juniper S.K."/>
            <person name="Young C.R."/>
            <person name="Angers B."/>
            <person name="Qian P.Y."/>
        </authorList>
    </citation>
    <scope>NUCLEOTIDE SEQUENCE</scope>
    <source>
        <strain evidence="3">P08H-3</strain>
    </source>
</reference>
<organism evidence="3 4">
    <name type="scientific">Paralvinella palmiformis</name>
    <dbReference type="NCBI Taxonomy" id="53620"/>
    <lineage>
        <taxon>Eukaryota</taxon>
        <taxon>Metazoa</taxon>
        <taxon>Spiralia</taxon>
        <taxon>Lophotrochozoa</taxon>
        <taxon>Annelida</taxon>
        <taxon>Polychaeta</taxon>
        <taxon>Sedentaria</taxon>
        <taxon>Canalipalpata</taxon>
        <taxon>Terebellida</taxon>
        <taxon>Terebelliformia</taxon>
        <taxon>Alvinellidae</taxon>
        <taxon>Paralvinella</taxon>
    </lineage>
</organism>
<feature type="compositionally biased region" description="Polar residues" evidence="1">
    <location>
        <begin position="357"/>
        <end position="379"/>
    </location>
</feature>
<dbReference type="InterPro" id="IPR016187">
    <property type="entry name" value="CTDL_fold"/>
</dbReference>
<proteinExistence type="predicted"/>
<dbReference type="Proteomes" id="UP001208570">
    <property type="component" value="Unassembled WGS sequence"/>
</dbReference>
<sequence length="398" mass="44756">MPGVDDCLFVKLDETKKPNYTPDNCDEKNRKCDSSDFKSGNKCYKKTKYDGSDSNKVDWYDGQTYCSNNDIQGDIAYSYLNNNSEIKKIFDLFTGRPDPVQLWLGVRRRIWSWETDYSHGANKPVIKYFNWGDRNIDASNNNCIYINMNQGSKWFSQSCNGFNLPYFLCMNETTSDSTTSTRHSTSMGGVNSDNFQTAQSQSEAKSQSTKTTTMTTLINGRNKQQNVGQKEFKSGVTVFLVLKKRNRITKEHGYVHNDVHHSPELPNTNDPEYADIGPTKDDDDDDTINPYGVTPAAQTVDNDIRHNKAPSGDLYAISSKQVAQSEGNINKNKDGINPEVLYARPNKKTIQNTVIEETRNSGNDADTETPSAGEYSSGSKHTEHFETETGDVYAKVTI</sequence>